<evidence type="ECO:0000313" key="2">
    <source>
        <dbReference type="Proteomes" id="UP000302163"/>
    </source>
</evidence>
<proteinExistence type="predicted"/>
<dbReference type="GO" id="GO:0003677">
    <property type="term" value="F:DNA binding"/>
    <property type="evidence" value="ECO:0007669"/>
    <property type="project" value="UniProtKB-KW"/>
</dbReference>
<dbReference type="InterPro" id="IPR009061">
    <property type="entry name" value="DNA-bd_dom_put_sf"/>
</dbReference>
<name>A0A4P8YQZ7_9ENTR</name>
<accession>A0A4P8YQZ7</accession>
<dbReference type="RefSeq" id="WP_138098771.1">
    <property type="nucleotide sequence ID" value="NZ_CP040428.1"/>
</dbReference>
<dbReference type="SUPFAM" id="SSF46955">
    <property type="entry name" value="Putative DNA-binding domain"/>
    <property type="match status" value="1"/>
</dbReference>
<dbReference type="KEGG" id="izh:FEM41_22875"/>
<reference evidence="1 2" key="1">
    <citation type="submission" date="2019-05" db="EMBL/GenBank/DDBJ databases">
        <title>Complete genome sequence of Izhakiella calystegiae KSNA2, an endophyte isolated from beach morning glory (Calystegia soldanella).</title>
        <authorList>
            <person name="Jiang L."/>
            <person name="Jeong J.C."/>
            <person name="Kim C.Y."/>
            <person name="Kim D.H."/>
            <person name="Kim S.W."/>
            <person name="Lee j."/>
        </authorList>
    </citation>
    <scope>NUCLEOTIDE SEQUENCE [LARGE SCALE GENOMIC DNA]</scope>
    <source>
        <strain evidence="1 2">KSNA2</strain>
    </source>
</reference>
<keyword evidence="2" id="KW-1185">Reference proteome</keyword>
<keyword evidence="1" id="KW-0238">DNA-binding</keyword>
<protein>
    <submittedName>
        <fullName evidence="1">Putative DNA-binding transcriptional regulator</fullName>
    </submittedName>
</protein>
<evidence type="ECO:0000313" key="1">
    <source>
        <dbReference type="EMBL" id="QCT22284.1"/>
    </source>
</evidence>
<gene>
    <name evidence="1" type="ORF">FEM41_22875</name>
</gene>
<dbReference type="Pfam" id="PF07037">
    <property type="entry name" value="YfeC-like"/>
    <property type="match status" value="1"/>
</dbReference>
<organism evidence="1 2">
    <name type="scientific">Jejubacter calystegiae</name>
    <dbReference type="NCBI Taxonomy" id="2579935"/>
    <lineage>
        <taxon>Bacteria</taxon>
        <taxon>Pseudomonadati</taxon>
        <taxon>Pseudomonadota</taxon>
        <taxon>Gammaproteobacteria</taxon>
        <taxon>Enterobacterales</taxon>
        <taxon>Enterobacteriaceae</taxon>
        <taxon>Jejubacter</taxon>
    </lineage>
</organism>
<dbReference type="AlphaFoldDB" id="A0A4P8YQZ7"/>
<dbReference type="Proteomes" id="UP000302163">
    <property type="component" value="Chromosome"/>
</dbReference>
<sequence>MFRERMTPDELAALTGYSRQTINKWVRRERWITSPRPGIQGGKARLIHVDERVREFILSTQRSAADSNAVYQAGETSLENLLLNAVREMNAVEQKQLTSLLLREGIGGMLTRLSIRQDEYG</sequence>
<dbReference type="OrthoDB" id="6538337at2"/>
<dbReference type="EMBL" id="CP040428">
    <property type="protein sequence ID" value="QCT22284.1"/>
    <property type="molecule type" value="Genomic_DNA"/>
</dbReference>
<dbReference type="InterPro" id="IPR010749">
    <property type="entry name" value="YfeC-like"/>
</dbReference>